<dbReference type="InterPro" id="IPR043502">
    <property type="entry name" value="DNA/RNA_pol_sf"/>
</dbReference>
<evidence type="ECO:0000256" key="1">
    <source>
        <dbReference type="SAM" id="Phobius"/>
    </source>
</evidence>
<sequence>MSLTTTIKDQDEINEIKERDESVVQEIKKDYDFVEKLKLKVPFVFQNKLGCLRNYSHHIHLKEGAKPVCSKVRGVPVALREEMKVELERLQKEGIIEEVEGTEWLAPVVAARKANGSLRLCVDLRELNKNLIVELENGLLIGQLGIWALAWPTLAPPLTMFVNGEKRTLAVCIVEDLASDSADNIWFSDGNGSVLDSFSYSTFNRGEEAVTAISHLNIPAAQMATWESLSCHVAHKDATVVQRSHALHGKVLVLVAYVILVVLVLVAYVTLAVLVLIADGILWCFFLFADVILAVLLLVADITLAVLVLVC</sequence>
<protein>
    <recommendedName>
        <fullName evidence="2">Ig-like domain-containing protein</fullName>
    </recommendedName>
</protein>
<dbReference type="Proteomes" id="UP001066276">
    <property type="component" value="Chromosome 5"/>
</dbReference>
<evidence type="ECO:0000313" key="3">
    <source>
        <dbReference type="EMBL" id="KAJ1147126.1"/>
    </source>
</evidence>
<dbReference type="EMBL" id="JANPWB010000009">
    <property type="protein sequence ID" value="KAJ1147126.1"/>
    <property type="molecule type" value="Genomic_DNA"/>
</dbReference>
<dbReference type="InterPro" id="IPR036179">
    <property type="entry name" value="Ig-like_dom_sf"/>
</dbReference>
<evidence type="ECO:0000313" key="4">
    <source>
        <dbReference type="Proteomes" id="UP001066276"/>
    </source>
</evidence>
<keyword evidence="1" id="KW-1133">Transmembrane helix</keyword>
<keyword evidence="4" id="KW-1185">Reference proteome</keyword>
<dbReference type="SUPFAM" id="SSF48726">
    <property type="entry name" value="Immunoglobulin"/>
    <property type="match status" value="1"/>
</dbReference>
<reference evidence="3" key="1">
    <citation type="journal article" date="2022" name="bioRxiv">
        <title>Sequencing and chromosome-scale assembly of the giantPleurodeles waltlgenome.</title>
        <authorList>
            <person name="Brown T."/>
            <person name="Elewa A."/>
            <person name="Iarovenko S."/>
            <person name="Subramanian E."/>
            <person name="Araus A.J."/>
            <person name="Petzold A."/>
            <person name="Susuki M."/>
            <person name="Suzuki K.-i.T."/>
            <person name="Hayashi T."/>
            <person name="Toyoda A."/>
            <person name="Oliveira C."/>
            <person name="Osipova E."/>
            <person name="Leigh N.D."/>
            <person name="Simon A."/>
            <person name="Yun M.H."/>
        </authorList>
    </citation>
    <scope>NUCLEOTIDE SEQUENCE</scope>
    <source>
        <strain evidence="3">20211129_DDA</strain>
        <tissue evidence="3">Liver</tissue>
    </source>
</reference>
<comment type="caution">
    <text evidence="3">The sequence shown here is derived from an EMBL/GenBank/DDBJ whole genome shotgun (WGS) entry which is preliminary data.</text>
</comment>
<organism evidence="3 4">
    <name type="scientific">Pleurodeles waltl</name>
    <name type="common">Iberian ribbed newt</name>
    <dbReference type="NCBI Taxonomy" id="8319"/>
    <lineage>
        <taxon>Eukaryota</taxon>
        <taxon>Metazoa</taxon>
        <taxon>Chordata</taxon>
        <taxon>Craniata</taxon>
        <taxon>Vertebrata</taxon>
        <taxon>Euteleostomi</taxon>
        <taxon>Amphibia</taxon>
        <taxon>Batrachia</taxon>
        <taxon>Caudata</taxon>
        <taxon>Salamandroidea</taxon>
        <taxon>Salamandridae</taxon>
        <taxon>Pleurodelinae</taxon>
        <taxon>Pleurodeles</taxon>
    </lineage>
</organism>
<dbReference type="InterPro" id="IPR007110">
    <property type="entry name" value="Ig-like_dom"/>
</dbReference>
<dbReference type="InterPro" id="IPR027834">
    <property type="entry name" value="PTCRA"/>
</dbReference>
<dbReference type="SUPFAM" id="SSF56672">
    <property type="entry name" value="DNA/RNA polymerases"/>
    <property type="match status" value="1"/>
</dbReference>
<dbReference type="PROSITE" id="PS50835">
    <property type="entry name" value="IG_LIKE"/>
    <property type="match status" value="1"/>
</dbReference>
<gene>
    <name evidence="3" type="ORF">NDU88_000013</name>
</gene>
<dbReference type="PANTHER" id="PTHR37866:SF1">
    <property type="entry name" value="PRE T-CELL ANTIGEN RECEPTOR ALPHA"/>
    <property type="match status" value="1"/>
</dbReference>
<dbReference type="PANTHER" id="PTHR37866">
    <property type="entry name" value="PRE T-CELL ANTIGEN RECEPTOR ALPHA"/>
    <property type="match status" value="1"/>
</dbReference>
<feature type="transmembrane region" description="Helical" evidence="1">
    <location>
        <begin position="251"/>
        <end position="274"/>
    </location>
</feature>
<dbReference type="AlphaFoldDB" id="A0AAV7R2Y3"/>
<evidence type="ECO:0000259" key="2">
    <source>
        <dbReference type="PROSITE" id="PS50835"/>
    </source>
</evidence>
<dbReference type="InterPro" id="IPR013783">
    <property type="entry name" value="Ig-like_fold"/>
</dbReference>
<proteinExistence type="predicted"/>
<feature type="domain" description="Ig-like" evidence="2">
    <location>
        <begin position="152"/>
        <end position="248"/>
    </location>
</feature>
<dbReference type="Gene3D" id="2.60.40.10">
    <property type="entry name" value="Immunoglobulins"/>
    <property type="match status" value="1"/>
</dbReference>
<keyword evidence="1" id="KW-0472">Membrane</keyword>
<keyword evidence="1" id="KW-0812">Transmembrane</keyword>
<feature type="transmembrane region" description="Helical" evidence="1">
    <location>
        <begin position="280"/>
        <end position="310"/>
    </location>
</feature>
<dbReference type="Pfam" id="PF15028">
    <property type="entry name" value="PTCRA"/>
    <property type="match status" value="1"/>
</dbReference>
<dbReference type="Gene3D" id="3.10.10.10">
    <property type="entry name" value="HIV Type 1 Reverse Transcriptase, subunit A, domain 1"/>
    <property type="match status" value="1"/>
</dbReference>
<accession>A0AAV7R2Y3</accession>
<name>A0AAV7R2Y3_PLEWA</name>